<accession>A0A1T3CNW0</accession>
<keyword evidence="2" id="KW-0539">Nucleus</keyword>
<reference evidence="5 6" key="1">
    <citation type="submission" date="2016-04" db="EMBL/GenBank/DDBJ databases">
        <title>Multiple horizontal gene transfer events from other fungi enriched the ability of the initially mycotrophic fungus Trichoderma (Ascomycota) to feed on dead plant biomass.</title>
        <authorList>
            <person name="Atanasova L."/>
            <person name="Chenthamara K."/>
            <person name="Zhang J."/>
            <person name="Grujic M."/>
            <person name="Henrissat B."/>
            <person name="Kuo A."/>
            <person name="Aertz A."/>
            <person name="Salamov A."/>
            <person name="Lipzen A."/>
            <person name="Labutti K."/>
            <person name="Barry K."/>
            <person name="Miao Y."/>
            <person name="Rahimi M.J."/>
            <person name="Shen Q."/>
            <person name="Grigoriev I.V."/>
            <person name="Kubicek C.P."/>
            <person name="Druzhinina I.S."/>
        </authorList>
    </citation>
    <scope>NUCLEOTIDE SEQUENCE [LARGE SCALE GENOMIC DNA]</scope>
    <source>
        <strain evidence="5 6">NJAU 4742</strain>
    </source>
</reference>
<organism evidence="5 6">
    <name type="scientific">Trichoderma guizhouense</name>
    <dbReference type="NCBI Taxonomy" id="1491466"/>
    <lineage>
        <taxon>Eukaryota</taxon>
        <taxon>Fungi</taxon>
        <taxon>Dikarya</taxon>
        <taxon>Ascomycota</taxon>
        <taxon>Pezizomycotina</taxon>
        <taxon>Sordariomycetes</taxon>
        <taxon>Hypocreomycetidae</taxon>
        <taxon>Hypocreales</taxon>
        <taxon>Hypocreaceae</taxon>
        <taxon>Trichoderma</taxon>
    </lineage>
</organism>
<dbReference type="InterPro" id="IPR036005">
    <property type="entry name" value="Creatinase/aminopeptidase-like"/>
</dbReference>
<dbReference type="InterPro" id="IPR050659">
    <property type="entry name" value="Peptidase_M24B"/>
</dbReference>
<evidence type="ECO:0000259" key="3">
    <source>
        <dbReference type="Pfam" id="PF00557"/>
    </source>
</evidence>
<dbReference type="Pfam" id="PF11951">
    <property type="entry name" value="Fungal_trans_2"/>
    <property type="match status" value="1"/>
</dbReference>
<evidence type="ECO:0000313" key="5">
    <source>
        <dbReference type="EMBL" id="OPB42780.1"/>
    </source>
</evidence>
<feature type="domain" description="Creatinase N-terminal" evidence="4">
    <location>
        <begin position="306"/>
        <end position="437"/>
    </location>
</feature>
<dbReference type="PANTHER" id="PTHR46112">
    <property type="entry name" value="AMINOPEPTIDASE"/>
    <property type="match status" value="1"/>
</dbReference>
<dbReference type="Proteomes" id="UP000191004">
    <property type="component" value="Unassembled WGS sequence"/>
</dbReference>
<dbReference type="PANTHER" id="PTHR46112:SF2">
    <property type="entry name" value="XAA-PRO AMINOPEPTIDASE P-RELATED"/>
    <property type="match status" value="1"/>
</dbReference>
<evidence type="ECO:0000313" key="6">
    <source>
        <dbReference type="Proteomes" id="UP000191004"/>
    </source>
</evidence>
<keyword evidence="6" id="KW-1185">Reference proteome</keyword>
<proteinExistence type="predicted"/>
<dbReference type="InterPro" id="IPR000587">
    <property type="entry name" value="Creatinase_N"/>
</dbReference>
<dbReference type="Pfam" id="PF00557">
    <property type="entry name" value="Peptidase_M24"/>
    <property type="match status" value="1"/>
</dbReference>
<dbReference type="Pfam" id="PF01321">
    <property type="entry name" value="Creatinase_N"/>
    <property type="match status" value="1"/>
</dbReference>
<sequence length="675" mass="74349">MALVDGIAEMPFIISDGIGSTEANKRKLIRRHVMLGKNRGKTRKVKRGDHQPAQGDLGYNGDDVSTGLSINMRYYHIPPKVGSELSFTQFADSVEPALIKDILKFSFMAKRVIYPLERCINFDKKDNYDRMWFELMTKDAAYLHTILFTSQTYFMHTSSQNNPGAVKTVIMHHSRALQLLRERLAAKHEEVKISDPTILVVLALAGHAHMINDYETAKTHIDGLRRIVQLRGGLSTFSYHPKLSIELLKCDLGIALSYGTKTVFFTEPSSKSSLTSPLETCAWNHLEPHLSLLSVPPIRRSEFLGRQKALALELDAAGVDAFIAEPSASTSYYANISSNFHLSERPFLMIIDKDGQFTTLVPKFEAGRIAKLDMVFDNKTTITWIEEESPYEALARGTGYKKVMIDEHARFMIAAGLQKAGIEVVPMSETIQSLRSIKSVDEIALLKGINSFTLALVQSLQKCIQIGMTQEEVIDASQALFTRAGVGHGFWVLALFGDQAALPHGGETGRTLQEGEFVLIDIGSELHGYCSDVTRTILPTGATVSDDLMAVWQIVWDAQSAGLSHMHAGEACSAIDGASRDVIKRAGYGQYYTHRLGHGLGLEGHEPPYLNGANDQKLKLAEVATNEPGIYVTTEEAALLGKKVGFGIRLEDPILVTENGGVLLTGSRAQSPWSP</sequence>
<dbReference type="SUPFAM" id="SSF53092">
    <property type="entry name" value="Creatinase/prolidase N-terminal domain"/>
    <property type="match status" value="1"/>
</dbReference>
<comment type="caution">
    <text evidence="5">The sequence shown here is derived from an EMBL/GenBank/DDBJ whole genome shotgun (WGS) entry which is preliminary data.</text>
</comment>
<dbReference type="InterPro" id="IPR021858">
    <property type="entry name" value="Fun_TF"/>
</dbReference>
<dbReference type="Gene3D" id="3.90.230.10">
    <property type="entry name" value="Creatinase/methionine aminopeptidase superfamily"/>
    <property type="match status" value="1"/>
</dbReference>
<evidence type="ECO:0000256" key="2">
    <source>
        <dbReference type="ARBA" id="ARBA00023242"/>
    </source>
</evidence>
<evidence type="ECO:0000259" key="4">
    <source>
        <dbReference type="Pfam" id="PF01321"/>
    </source>
</evidence>
<dbReference type="SUPFAM" id="SSF55920">
    <property type="entry name" value="Creatinase/aminopeptidase"/>
    <property type="match status" value="1"/>
</dbReference>
<dbReference type="EMBL" id="LVVK01000011">
    <property type="protein sequence ID" value="OPB42780.1"/>
    <property type="molecule type" value="Genomic_DNA"/>
</dbReference>
<evidence type="ECO:0000256" key="1">
    <source>
        <dbReference type="ARBA" id="ARBA00020658"/>
    </source>
</evidence>
<dbReference type="AlphaFoldDB" id="A0A1T3CNW0"/>
<dbReference type="InterPro" id="IPR000994">
    <property type="entry name" value="Pept_M24"/>
</dbReference>
<protein>
    <recommendedName>
        <fullName evidence="1">Probable Xaa-Pro aminopeptidase P</fullName>
    </recommendedName>
</protein>
<dbReference type="OrthoDB" id="9995434at2759"/>
<feature type="domain" description="Peptidase M24" evidence="3">
    <location>
        <begin position="455"/>
        <end position="658"/>
    </location>
</feature>
<dbReference type="InterPro" id="IPR029149">
    <property type="entry name" value="Creatin/AminoP/Spt16_N"/>
</dbReference>
<dbReference type="Gene3D" id="3.40.350.10">
    <property type="entry name" value="Creatinase/prolidase N-terminal domain"/>
    <property type="match status" value="1"/>
</dbReference>
<gene>
    <name evidence="5" type="ORF">A0O28_0084160</name>
</gene>
<name>A0A1T3CNW0_9HYPO</name>